<sequence>MKTINFFRIKNLVITMLGFVLVNCTGDDWLDLNLDGCGFYSYIEIADNCDCLANLETNCSTTIFTLKEEEYQRIKSIFDESDQTCIEISGTDFKGDKFSGFAQIPFVDYCHSFF</sequence>
<keyword evidence="2" id="KW-1185">Reference proteome</keyword>
<evidence type="ECO:0000313" key="1">
    <source>
        <dbReference type="EMBL" id="MBD0830901.1"/>
    </source>
</evidence>
<protein>
    <submittedName>
        <fullName evidence="1">Uncharacterized protein</fullName>
    </submittedName>
</protein>
<reference evidence="1 2" key="1">
    <citation type="submission" date="2020-09" db="EMBL/GenBank/DDBJ databases">
        <title>TT11 complete genome.</title>
        <authorList>
            <person name="Wu Z."/>
        </authorList>
    </citation>
    <scope>NUCLEOTIDE SEQUENCE [LARGE SCALE GENOMIC DNA]</scope>
    <source>
        <strain evidence="1 2">TT11</strain>
    </source>
</reference>
<accession>A0A8J6Q9G3</accession>
<evidence type="ECO:0000313" key="2">
    <source>
        <dbReference type="Proteomes" id="UP000600588"/>
    </source>
</evidence>
<gene>
    <name evidence="1" type="ORF">ICJ83_02035</name>
</gene>
<dbReference type="AlphaFoldDB" id="A0A8J6Q9G3"/>
<organism evidence="1 2">
    <name type="scientific">Aestuariibaculum sediminum</name>
    <dbReference type="NCBI Taxonomy" id="2770637"/>
    <lineage>
        <taxon>Bacteria</taxon>
        <taxon>Pseudomonadati</taxon>
        <taxon>Bacteroidota</taxon>
        <taxon>Flavobacteriia</taxon>
        <taxon>Flavobacteriales</taxon>
        <taxon>Flavobacteriaceae</taxon>
    </lineage>
</organism>
<dbReference type="EMBL" id="JACVXB010000001">
    <property type="protein sequence ID" value="MBD0830901.1"/>
    <property type="molecule type" value="Genomic_DNA"/>
</dbReference>
<name>A0A8J6Q9G3_9FLAO</name>
<proteinExistence type="predicted"/>
<comment type="caution">
    <text evidence="1">The sequence shown here is derived from an EMBL/GenBank/DDBJ whole genome shotgun (WGS) entry which is preliminary data.</text>
</comment>
<dbReference type="Proteomes" id="UP000600588">
    <property type="component" value="Unassembled WGS sequence"/>
</dbReference>
<dbReference type="RefSeq" id="WP_188228684.1">
    <property type="nucleotide sequence ID" value="NZ_JACVXB010000001.1"/>
</dbReference>